<organism evidence="2 3">
    <name type="scientific">Acidicapsa dinghuensis</name>
    <dbReference type="NCBI Taxonomy" id="2218256"/>
    <lineage>
        <taxon>Bacteria</taxon>
        <taxon>Pseudomonadati</taxon>
        <taxon>Acidobacteriota</taxon>
        <taxon>Terriglobia</taxon>
        <taxon>Terriglobales</taxon>
        <taxon>Acidobacteriaceae</taxon>
        <taxon>Acidicapsa</taxon>
    </lineage>
</organism>
<dbReference type="PROSITE" id="PS51186">
    <property type="entry name" value="GNAT"/>
    <property type="match status" value="1"/>
</dbReference>
<dbReference type="Gene3D" id="3.40.630.30">
    <property type="match status" value="1"/>
</dbReference>
<protein>
    <submittedName>
        <fullName evidence="2">GNAT family N-acetyltransferase</fullName>
        <ecNumber evidence="2">2.3.-.-</ecNumber>
    </submittedName>
</protein>
<dbReference type="SUPFAM" id="SSF55729">
    <property type="entry name" value="Acyl-CoA N-acyltransferases (Nat)"/>
    <property type="match status" value="1"/>
</dbReference>
<reference evidence="3" key="1">
    <citation type="journal article" date="2019" name="Int. J. Syst. Evol. Microbiol.">
        <title>The Global Catalogue of Microorganisms (GCM) 10K type strain sequencing project: providing services to taxonomists for standard genome sequencing and annotation.</title>
        <authorList>
            <consortium name="The Broad Institute Genomics Platform"/>
            <consortium name="The Broad Institute Genome Sequencing Center for Infectious Disease"/>
            <person name="Wu L."/>
            <person name="Ma J."/>
        </authorList>
    </citation>
    <scope>NUCLEOTIDE SEQUENCE [LARGE SCALE GENOMIC DNA]</scope>
    <source>
        <strain evidence="3">JCM 4087</strain>
    </source>
</reference>
<dbReference type="InterPro" id="IPR016181">
    <property type="entry name" value="Acyl_CoA_acyltransferase"/>
</dbReference>
<keyword evidence="2" id="KW-0012">Acyltransferase</keyword>
<dbReference type="GO" id="GO:0016746">
    <property type="term" value="F:acyltransferase activity"/>
    <property type="evidence" value="ECO:0007669"/>
    <property type="project" value="UniProtKB-KW"/>
</dbReference>
<gene>
    <name evidence="2" type="ORF">ACFPT7_18360</name>
</gene>
<dbReference type="RefSeq" id="WP_263342007.1">
    <property type="nucleotide sequence ID" value="NZ_JAGSYH010000009.1"/>
</dbReference>
<evidence type="ECO:0000313" key="3">
    <source>
        <dbReference type="Proteomes" id="UP001596091"/>
    </source>
</evidence>
<sequence length="151" mass="17023">MITTRAVEPRDHATICDHRYRMFAENGASIESLDAMREPFAAWLAPRLEDGRYFGFVLEDNGRIVAGVGLILLDFPPHFLHPANAERGYILNVFIEPEYRGQGLAKKLMELADAEFRRRGVAFEVLHASGMGRPVYEGLGWMVMPEMGKAL</sequence>
<feature type="domain" description="N-acetyltransferase" evidence="1">
    <location>
        <begin position="2"/>
        <end position="151"/>
    </location>
</feature>
<dbReference type="EC" id="2.3.-.-" evidence="2"/>
<dbReference type="EMBL" id="JBHSPH010000009">
    <property type="protein sequence ID" value="MFC5864275.1"/>
    <property type="molecule type" value="Genomic_DNA"/>
</dbReference>
<name>A0ABW1EJA3_9BACT</name>
<accession>A0ABW1EJA3</accession>
<dbReference type="CDD" id="cd04301">
    <property type="entry name" value="NAT_SF"/>
    <property type="match status" value="1"/>
</dbReference>
<keyword evidence="3" id="KW-1185">Reference proteome</keyword>
<dbReference type="InterPro" id="IPR000182">
    <property type="entry name" value="GNAT_dom"/>
</dbReference>
<evidence type="ECO:0000313" key="2">
    <source>
        <dbReference type="EMBL" id="MFC5864275.1"/>
    </source>
</evidence>
<keyword evidence="2" id="KW-0808">Transferase</keyword>
<comment type="caution">
    <text evidence="2">The sequence shown here is derived from an EMBL/GenBank/DDBJ whole genome shotgun (WGS) entry which is preliminary data.</text>
</comment>
<dbReference type="Pfam" id="PF00583">
    <property type="entry name" value="Acetyltransf_1"/>
    <property type="match status" value="1"/>
</dbReference>
<dbReference type="Proteomes" id="UP001596091">
    <property type="component" value="Unassembled WGS sequence"/>
</dbReference>
<proteinExistence type="predicted"/>
<evidence type="ECO:0000259" key="1">
    <source>
        <dbReference type="PROSITE" id="PS51186"/>
    </source>
</evidence>